<gene>
    <name evidence="1" type="ORF">ARMGADRAFT_941428</name>
</gene>
<evidence type="ECO:0000313" key="2">
    <source>
        <dbReference type="Proteomes" id="UP000217790"/>
    </source>
</evidence>
<accession>A0A2H3CS63</accession>
<dbReference type="Proteomes" id="UP000217790">
    <property type="component" value="Unassembled WGS sequence"/>
</dbReference>
<keyword evidence="2" id="KW-1185">Reference proteome</keyword>
<evidence type="ECO:0000313" key="1">
    <source>
        <dbReference type="EMBL" id="PBK85875.1"/>
    </source>
</evidence>
<proteinExistence type="predicted"/>
<dbReference type="OMA" id="NDGFIHG"/>
<dbReference type="OrthoDB" id="2949518at2759"/>
<reference evidence="2" key="1">
    <citation type="journal article" date="2017" name="Nat. Ecol. Evol.">
        <title>Genome expansion and lineage-specific genetic innovations in the forest pathogenic fungi Armillaria.</title>
        <authorList>
            <person name="Sipos G."/>
            <person name="Prasanna A.N."/>
            <person name="Walter M.C."/>
            <person name="O'Connor E."/>
            <person name="Balint B."/>
            <person name="Krizsan K."/>
            <person name="Kiss B."/>
            <person name="Hess J."/>
            <person name="Varga T."/>
            <person name="Slot J."/>
            <person name="Riley R."/>
            <person name="Boka B."/>
            <person name="Rigling D."/>
            <person name="Barry K."/>
            <person name="Lee J."/>
            <person name="Mihaltcheva S."/>
            <person name="LaButti K."/>
            <person name="Lipzen A."/>
            <person name="Waldron R."/>
            <person name="Moloney N.M."/>
            <person name="Sperisen C."/>
            <person name="Kredics L."/>
            <person name="Vagvoelgyi C."/>
            <person name="Patrignani A."/>
            <person name="Fitzpatrick D."/>
            <person name="Nagy I."/>
            <person name="Doyle S."/>
            <person name="Anderson J.B."/>
            <person name="Grigoriev I.V."/>
            <person name="Gueldener U."/>
            <person name="Muensterkoetter M."/>
            <person name="Nagy L.G."/>
        </authorList>
    </citation>
    <scope>NUCLEOTIDE SEQUENCE [LARGE SCALE GENOMIC DNA]</scope>
    <source>
        <strain evidence="2">Ar21-2</strain>
    </source>
</reference>
<dbReference type="InParanoid" id="A0A2H3CS63"/>
<name>A0A2H3CS63_ARMGA</name>
<sequence length="55" mass="6233">MYCLSGVIYYGTAHFTARYVDRTGTVWFNDGFIHGRTSNKEGNIAYLDMKMSTDG</sequence>
<organism evidence="1 2">
    <name type="scientific">Armillaria gallica</name>
    <name type="common">Bulbous honey fungus</name>
    <name type="synonym">Armillaria bulbosa</name>
    <dbReference type="NCBI Taxonomy" id="47427"/>
    <lineage>
        <taxon>Eukaryota</taxon>
        <taxon>Fungi</taxon>
        <taxon>Dikarya</taxon>
        <taxon>Basidiomycota</taxon>
        <taxon>Agaricomycotina</taxon>
        <taxon>Agaricomycetes</taxon>
        <taxon>Agaricomycetidae</taxon>
        <taxon>Agaricales</taxon>
        <taxon>Marasmiineae</taxon>
        <taxon>Physalacriaceae</taxon>
        <taxon>Armillaria</taxon>
    </lineage>
</organism>
<dbReference type="EMBL" id="KZ293688">
    <property type="protein sequence ID" value="PBK85875.1"/>
    <property type="molecule type" value="Genomic_DNA"/>
</dbReference>
<dbReference type="AlphaFoldDB" id="A0A2H3CS63"/>
<protein>
    <submittedName>
        <fullName evidence="1">Uncharacterized protein</fullName>
    </submittedName>
</protein>